<organism evidence="3 4">
    <name type="scientific">Chamaesiphon minutus (strain ATCC 27169 / PCC 6605)</name>
    <dbReference type="NCBI Taxonomy" id="1173020"/>
    <lineage>
        <taxon>Bacteria</taxon>
        <taxon>Bacillati</taxon>
        <taxon>Cyanobacteriota</taxon>
        <taxon>Cyanophyceae</taxon>
        <taxon>Gomontiellales</taxon>
        <taxon>Chamaesiphonaceae</taxon>
        <taxon>Chamaesiphon</taxon>
    </lineage>
</organism>
<dbReference type="eggNOG" id="ENOG50336RD">
    <property type="taxonomic scope" value="Bacteria"/>
</dbReference>
<dbReference type="AlphaFoldDB" id="K9UL78"/>
<keyword evidence="1" id="KW-0732">Signal</keyword>
<accession>K9UL78</accession>
<dbReference type="KEGG" id="cmp:Cha6605_4928"/>
<feature type="chain" id="PRO_5003937227" description="DUF4189 domain-containing protein" evidence="1">
    <location>
        <begin position="31"/>
        <end position="415"/>
    </location>
</feature>
<dbReference type="Proteomes" id="UP000010366">
    <property type="component" value="Chromosome"/>
</dbReference>
<sequence>MIGMNWMVEKIVLLSSVMAASWLVAKSAQAQIIGCPEGYYGIGGGNAGWIGCAPYDTRSEYPTAPDRKPEPERPRVPTMYANSYIAVAWHPKATDVWATWNQRTAEKSQQVALAACTQIMGAGCTIAVSGYNGSVAIARDKSNLVWYGWGNKPDNAREIVLKDCKDKNKDCKIVHVFTAEPLLQPANFTPTQQKFLETNPAFDFSKNYFPGNPVVSKAPPQPVGNYEIAVNGHQVTMNQQLANISIASALERKQSLERQFANDPRYALMKAGYWELTPRAAGLATGDGCSATFATLNGAVAVAGPNGQYRNAAITFFGGNIPVPKNGQMKKVTLAQTGGKPPATVEAYHFPMANGKLGAVTFVVPDASALVNNMFDEHRFAVSLGTKQALDITWRGGHSIRDRLTKCLKGTGNPY</sequence>
<dbReference type="Pfam" id="PF13827">
    <property type="entry name" value="DUF4189"/>
    <property type="match status" value="1"/>
</dbReference>
<gene>
    <name evidence="3" type="ORF">Cha6605_4928</name>
</gene>
<dbReference type="HOGENOM" id="CLU_661732_0_0_3"/>
<dbReference type="InterPro" id="IPR025240">
    <property type="entry name" value="DUF4189"/>
</dbReference>
<dbReference type="EMBL" id="CP003600">
    <property type="protein sequence ID" value="AFY95837.1"/>
    <property type="molecule type" value="Genomic_DNA"/>
</dbReference>
<feature type="domain" description="DUF4189" evidence="2">
    <location>
        <begin position="84"/>
        <end position="176"/>
    </location>
</feature>
<keyword evidence="4" id="KW-1185">Reference proteome</keyword>
<reference evidence="3 4" key="1">
    <citation type="submission" date="2012-05" db="EMBL/GenBank/DDBJ databases">
        <title>Finished chromosome of genome of Chamaesiphon sp. PCC 6605.</title>
        <authorList>
            <consortium name="US DOE Joint Genome Institute"/>
            <person name="Gugger M."/>
            <person name="Coursin T."/>
            <person name="Rippka R."/>
            <person name="Tandeau De Marsac N."/>
            <person name="Huntemann M."/>
            <person name="Wei C.-L."/>
            <person name="Han J."/>
            <person name="Detter J.C."/>
            <person name="Han C."/>
            <person name="Tapia R."/>
            <person name="Chen A."/>
            <person name="Kyrpides N."/>
            <person name="Mavromatis K."/>
            <person name="Markowitz V."/>
            <person name="Szeto E."/>
            <person name="Ivanova N."/>
            <person name="Pagani I."/>
            <person name="Pati A."/>
            <person name="Goodwin L."/>
            <person name="Nordberg H.P."/>
            <person name="Cantor M.N."/>
            <person name="Hua S.X."/>
            <person name="Woyke T."/>
            <person name="Kerfeld C.A."/>
        </authorList>
    </citation>
    <scope>NUCLEOTIDE SEQUENCE [LARGE SCALE GENOMIC DNA]</scope>
    <source>
        <strain evidence="4">ATCC 27169 / PCC 6605</strain>
    </source>
</reference>
<evidence type="ECO:0000313" key="4">
    <source>
        <dbReference type="Proteomes" id="UP000010366"/>
    </source>
</evidence>
<feature type="signal peptide" evidence="1">
    <location>
        <begin position="1"/>
        <end position="30"/>
    </location>
</feature>
<dbReference type="STRING" id="1173020.Cha6605_4928"/>
<protein>
    <recommendedName>
        <fullName evidence="2">DUF4189 domain-containing protein</fullName>
    </recommendedName>
</protein>
<evidence type="ECO:0000313" key="3">
    <source>
        <dbReference type="EMBL" id="AFY95837.1"/>
    </source>
</evidence>
<evidence type="ECO:0000259" key="2">
    <source>
        <dbReference type="Pfam" id="PF13827"/>
    </source>
</evidence>
<proteinExistence type="predicted"/>
<evidence type="ECO:0000256" key="1">
    <source>
        <dbReference type="SAM" id="SignalP"/>
    </source>
</evidence>
<name>K9UL78_CHAP6</name>